<gene>
    <name evidence="2" type="ORF">CVU82_02850</name>
</gene>
<comment type="caution">
    <text evidence="2">The sequence shown here is derived from an EMBL/GenBank/DDBJ whole genome shotgun (WGS) entry which is preliminary data.</text>
</comment>
<sequence>MKNFVFSSNKIKKFFNKKRIFILSISSLTIFLIIFFISSIYGSLCKIWPQNIRSIIAMNRLAISIYKNPVCRDVCFYQQLGYKQEITANIDNKKVYEKLKNTIFNQEENLGWRLESIKVIEESLDKNIYLEDFLNDTQFYIDNENIDEDLEIKQALIFSFYNYLESDSYLKILKNNISENILDGNNKIKSINFLSSLGTNLSGYYLDLLIKENNQKIIGTILKSLGGDIGRFDLDHGKVLPVLENIFLNVNSGFENRRLVIFILSDFIMEDDNQEVLMFLDGLYQNENTDEFSKFLIADTLNRQSSRDYDFPDISDEEWEEYYL</sequence>
<organism evidence="2 3">
    <name type="scientific">Candidatus Falkowbacteria bacterium HGW-Falkowbacteria-1</name>
    <dbReference type="NCBI Taxonomy" id="2013768"/>
    <lineage>
        <taxon>Bacteria</taxon>
        <taxon>Candidatus Falkowiibacteriota</taxon>
    </lineage>
</organism>
<dbReference type="Proteomes" id="UP000233517">
    <property type="component" value="Unassembled WGS sequence"/>
</dbReference>
<dbReference type="EMBL" id="PHAI01000002">
    <property type="protein sequence ID" value="PKM91508.1"/>
    <property type="molecule type" value="Genomic_DNA"/>
</dbReference>
<accession>A0A2N2EA02</accession>
<evidence type="ECO:0000313" key="3">
    <source>
        <dbReference type="Proteomes" id="UP000233517"/>
    </source>
</evidence>
<proteinExistence type="predicted"/>
<name>A0A2N2EA02_9BACT</name>
<reference evidence="2 3" key="1">
    <citation type="journal article" date="2017" name="ISME J.">
        <title>Potential for microbial H2 and metal transformations associated with novel bacteria and archaea in deep terrestrial subsurface sediments.</title>
        <authorList>
            <person name="Hernsdorf A.W."/>
            <person name="Amano Y."/>
            <person name="Miyakawa K."/>
            <person name="Ise K."/>
            <person name="Suzuki Y."/>
            <person name="Anantharaman K."/>
            <person name="Probst A."/>
            <person name="Burstein D."/>
            <person name="Thomas B.C."/>
            <person name="Banfield J.F."/>
        </authorList>
    </citation>
    <scope>NUCLEOTIDE SEQUENCE [LARGE SCALE GENOMIC DNA]</scope>
    <source>
        <strain evidence="2">HGW-Falkowbacteria-1</strain>
    </source>
</reference>
<evidence type="ECO:0000313" key="2">
    <source>
        <dbReference type="EMBL" id="PKM91508.1"/>
    </source>
</evidence>
<keyword evidence="1" id="KW-0472">Membrane</keyword>
<feature type="transmembrane region" description="Helical" evidence="1">
    <location>
        <begin position="20"/>
        <end position="44"/>
    </location>
</feature>
<protein>
    <submittedName>
        <fullName evidence="2">Uncharacterized protein</fullName>
    </submittedName>
</protein>
<keyword evidence="1" id="KW-1133">Transmembrane helix</keyword>
<keyword evidence="1" id="KW-0812">Transmembrane</keyword>
<dbReference type="AlphaFoldDB" id="A0A2N2EA02"/>
<evidence type="ECO:0000256" key="1">
    <source>
        <dbReference type="SAM" id="Phobius"/>
    </source>
</evidence>